<dbReference type="Proteomes" id="UP000727993">
    <property type="component" value="Unassembled WGS sequence"/>
</dbReference>
<dbReference type="AlphaFoldDB" id="A0A936NE75"/>
<proteinExistence type="predicted"/>
<sequence>MSRSSSGRPAHGPLLVPVAELRRRVGNVDEVEGAVALDGAEVLGTRLADGAEATVALRLEALSDAVVITGEAEAPWEGECRRCLEPVSGMAIGDIDEVARTMPLDGELAIEDDRIDLTEAVRAAVVLALPMAPLCSDDCMGPDPEAYPVTVEDEDADGEAPPPDPRWAALSELHPDE</sequence>
<feature type="region of interest" description="Disordered" evidence="1">
    <location>
        <begin position="141"/>
        <end position="177"/>
    </location>
</feature>
<accession>A0A936NE75</accession>
<evidence type="ECO:0000313" key="2">
    <source>
        <dbReference type="EMBL" id="MBK9298727.1"/>
    </source>
</evidence>
<gene>
    <name evidence="2" type="ORF">IPN02_18245</name>
</gene>
<dbReference type="EMBL" id="JADJZA010000010">
    <property type="protein sequence ID" value="MBK9298727.1"/>
    <property type="molecule type" value="Genomic_DNA"/>
</dbReference>
<organism evidence="2 3">
    <name type="scientific">Candidatus Neomicrothrix subdominans</name>
    <dbReference type="NCBI Taxonomy" id="2954438"/>
    <lineage>
        <taxon>Bacteria</taxon>
        <taxon>Bacillati</taxon>
        <taxon>Actinomycetota</taxon>
        <taxon>Acidimicrobiia</taxon>
        <taxon>Acidimicrobiales</taxon>
        <taxon>Microthrixaceae</taxon>
        <taxon>Candidatus Neomicrothrix</taxon>
    </lineage>
</organism>
<evidence type="ECO:0000256" key="1">
    <source>
        <dbReference type="SAM" id="MobiDB-lite"/>
    </source>
</evidence>
<name>A0A936NE75_9ACTN</name>
<dbReference type="Pfam" id="PF02620">
    <property type="entry name" value="YceD"/>
    <property type="match status" value="1"/>
</dbReference>
<reference evidence="2 3" key="1">
    <citation type="submission" date="2020-10" db="EMBL/GenBank/DDBJ databases">
        <title>Connecting structure to function with the recovery of over 1000 high-quality activated sludge metagenome-assembled genomes encoding full-length rRNA genes using long-read sequencing.</title>
        <authorList>
            <person name="Singleton C.M."/>
            <person name="Petriglieri F."/>
            <person name="Kristensen J.M."/>
            <person name="Kirkegaard R.H."/>
            <person name="Michaelsen T.Y."/>
            <person name="Andersen M.H."/>
            <person name="Karst S.M."/>
            <person name="Dueholm M.S."/>
            <person name="Nielsen P.H."/>
            <person name="Albertsen M."/>
        </authorList>
    </citation>
    <scope>NUCLEOTIDE SEQUENCE [LARGE SCALE GENOMIC DNA]</scope>
    <source>
        <strain evidence="2">Lyne_18-Q3-R50-59_MAXAC.006</strain>
    </source>
</reference>
<comment type="caution">
    <text evidence="2">The sequence shown here is derived from an EMBL/GenBank/DDBJ whole genome shotgun (WGS) entry which is preliminary data.</text>
</comment>
<evidence type="ECO:0000313" key="3">
    <source>
        <dbReference type="Proteomes" id="UP000727993"/>
    </source>
</evidence>
<dbReference type="InterPro" id="IPR003772">
    <property type="entry name" value="YceD"/>
</dbReference>
<protein>
    <submittedName>
        <fullName evidence="2">DUF177 domain-containing protein</fullName>
    </submittedName>
</protein>